<protein>
    <submittedName>
        <fullName evidence="1">Uncharacterized protein</fullName>
    </submittedName>
</protein>
<proteinExistence type="predicted"/>
<sequence length="70" mass="7713">MLNMWHWRSLRENREIVLALGGNYGRLFYGGTLATAGPAYAGFAEFGHLQANERNLLCQLAPHAPPGMAL</sequence>
<gene>
    <name evidence="1" type="ORF">FHU29_002211</name>
</gene>
<organism evidence="1 2">
    <name type="scientific">Hoyosella altamirensis</name>
    <dbReference type="NCBI Taxonomy" id="616997"/>
    <lineage>
        <taxon>Bacteria</taxon>
        <taxon>Bacillati</taxon>
        <taxon>Actinomycetota</taxon>
        <taxon>Actinomycetes</taxon>
        <taxon>Mycobacteriales</taxon>
        <taxon>Hoyosellaceae</taxon>
        <taxon>Hoyosella</taxon>
    </lineage>
</organism>
<dbReference type="Proteomes" id="UP000567922">
    <property type="component" value="Unassembled WGS sequence"/>
</dbReference>
<evidence type="ECO:0000313" key="2">
    <source>
        <dbReference type="Proteomes" id="UP000567922"/>
    </source>
</evidence>
<reference evidence="1 2" key="1">
    <citation type="submission" date="2020-08" db="EMBL/GenBank/DDBJ databases">
        <title>Sequencing the genomes of 1000 actinobacteria strains.</title>
        <authorList>
            <person name="Klenk H.-P."/>
        </authorList>
    </citation>
    <scope>NUCLEOTIDE SEQUENCE [LARGE SCALE GENOMIC DNA]</scope>
    <source>
        <strain evidence="1 2">DSM 45258</strain>
    </source>
</reference>
<comment type="caution">
    <text evidence="1">The sequence shown here is derived from an EMBL/GenBank/DDBJ whole genome shotgun (WGS) entry which is preliminary data.</text>
</comment>
<keyword evidence="2" id="KW-1185">Reference proteome</keyword>
<accession>A0A839RLH2</accession>
<dbReference type="AlphaFoldDB" id="A0A839RLH2"/>
<name>A0A839RLH2_9ACTN</name>
<dbReference type="EMBL" id="JACHWS010000002">
    <property type="protein sequence ID" value="MBB3037762.1"/>
    <property type="molecule type" value="Genomic_DNA"/>
</dbReference>
<evidence type="ECO:0000313" key="1">
    <source>
        <dbReference type="EMBL" id="MBB3037762.1"/>
    </source>
</evidence>